<reference evidence="2 3" key="1">
    <citation type="journal article" date="2018" name="Nat. Ecol. Evol.">
        <title>Pezizomycetes genomes reveal the molecular basis of ectomycorrhizal truffle lifestyle.</title>
        <authorList>
            <person name="Murat C."/>
            <person name="Payen T."/>
            <person name="Noel B."/>
            <person name="Kuo A."/>
            <person name="Morin E."/>
            <person name="Chen J."/>
            <person name="Kohler A."/>
            <person name="Krizsan K."/>
            <person name="Balestrini R."/>
            <person name="Da Silva C."/>
            <person name="Montanini B."/>
            <person name="Hainaut M."/>
            <person name="Levati E."/>
            <person name="Barry K.W."/>
            <person name="Belfiori B."/>
            <person name="Cichocki N."/>
            <person name="Clum A."/>
            <person name="Dockter R.B."/>
            <person name="Fauchery L."/>
            <person name="Guy J."/>
            <person name="Iotti M."/>
            <person name="Le Tacon F."/>
            <person name="Lindquist E.A."/>
            <person name="Lipzen A."/>
            <person name="Malagnac F."/>
            <person name="Mello A."/>
            <person name="Molinier V."/>
            <person name="Miyauchi S."/>
            <person name="Poulain J."/>
            <person name="Riccioni C."/>
            <person name="Rubini A."/>
            <person name="Sitrit Y."/>
            <person name="Splivallo R."/>
            <person name="Traeger S."/>
            <person name="Wang M."/>
            <person name="Zifcakova L."/>
            <person name="Wipf D."/>
            <person name="Zambonelli A."/>
            <person name="Paolocci F."/>
            <person name="Nowrousian M."/>
            <person name="Ottonello S."/>
            <person name="Baldrian P."/>
            <person name="Spatafora J.W."/>
            <person name="Henrissat B."/>
            <person name="Nagy L.G."/>
            <person name="Aury J.M."/>
            <person name="Wincker P."/>
            <person name="Grigoriev I.V."/>
            <person name="Bonfante P."/>
            <person name="Martin F.M."/>
        </authorList>
    </citation>
    <scope>NUCLEOTIDE SEQUENCE [LARGE SCALE GENOMIC DNA]</scope>
    <source>
        <strain evidence="2 3">120613-1</strain>
    </source>
</reference>
<dbReference type="EMBL" id="ML120352">
    <property type="protein sequence ID" value="RPB05786.1"/>
    <property type="molecule type" value="Genomic_DNA"/>
</dbReference>
<dbReference type="Proteomes" id="UP000276215">
    <property type="component" value="Unassembled WGS sequence"/>
</dbReference>
<keyword evidence="3" id="KW-1185">Reference proteome</keyword>
<keyword evidence="1" id="KW-0812">Transmembrane</keyword>
<protein>
    <submittedName>
        <fullName evidence="2">Uncharacterized protein</fullName>
    </submittedName>
</protein>
<keyword evidence="1" id="KW-0472">Membrane</keyword>
<dbReference type="AlphaFoldDB" id="A0A3N4K5H8"/>
<evidence type="ECO:0000256" key="1">
    <source>
        <dbReference type="SAM" id="Phobius"/>
    </source>
</evidence>
<evidence type="ECO:0000313" key="2">
    <source>
        <dbReference type="EMBL" id="RPB05786.1"/>
    </source>
</evidence>
<keyword evidence="1" id="KW-1133">Transmembrane helix</keyword>
<name>A0A3N4K5H8_9PEZI</name>
<feature type="transmembrane region" description="Helical" evidence="1">
    <location>
        <begin position="7"/>
        <end position="26"/>
    </location>
</feature>
<proteinExistence type="predicted"/>
<gene>
    <name evidence="2" type="ORF">L873DRAFT_543116</name>
</gene>
<evidence type="ECO:0000313" key="3">
    <source>
        <dbReference type="Proteomes" id="UP000276215"/>
    </source>
</evidence>
<accession>A0A3N4K5H8</accession>
<organism evidence="2 3">
    <name type="scientific">Choiromyces venosus 120613-1</name>
    <dbReference type="NCBI Taxonomy" id="1336337"/>
    <lineage>
        <taxon>Eukaryota</taxon>
        <taxon>Fungi</taxon>
        <taxon>Dikarya</taxon>
        <taxon>Ascomycota</taxon>
        <taxon>Pezizomycotina</taxon>
        <taxon>Pezizomycetes</taxon>
        <taxon>Pezizales</taxon>
        <taxon>Tuberaceae</taxon>
        <taxon>Choiromyces</taxon>
    </lineage>
</organism>
<sequence>MTSLMELSYKFLVPVLELIIPAAILPSNLPSILPIPSLPFPSCLLVYSYLVSYFSFPFTLPPPTSPRKKK</sequence>
<feature type="transmembrane region" description="Helical" evidence="1">
    <location>
        <begin position="38"/>
        <end position="60"/>
    </location>
</feature>